<dbReference type="Pfam" id="PF00830">
    <property type="entry name" value="Ribosomal_L28"/>
    <property type="match status" value="1"/>
</dbReference>
<accession>A0AAQ1ZHX2</accession>
<dbReference type="GO" id="GO:0005840">
    <property type="term" value="C:ribosome"/>
    <property type="evidence" value="ECO:0007669"/>
    <property type="project" value="UniProtKB-KW"/>
</dbReference>
<dbReference type="GeneID" id="93536508"/>
<comment type="caution">
    <text evidence="6">The sequence shown here is derived from an EMBL/GenBank/DDBJ whole genome shotgun (WGS) entry which is preliminary data.</text>
</comment>
<evidence type="ECO:0000256" key="1">
    <source>
        <dbReference type="ARBA" id="ARBA00008760"/>
    </source>
</evidence>
<comment type="similarity">
    <text evidence="1 5">Belongs to the bacterial ribosomal protein bL28 family.</text>
</comment>
<keyword evidence="3 5" id="KW-0687">Ribonucleoprotein</keyword>
<dbReference type="AlphaFoldDB" id="A0AAQ1ZHX2"/>
<gene>
    <name evidence="5 6" type="primary">rpmB</name>
    <name evidence="6" type="ORF">NCTC13063_00658</name>
</gene>
<organism evidence="6 7">
    <name type="scientific">Segatella buccae</name>
    <dbReference type="NCBI Taxonomy" id="28126"/>
    <lineage>
        <taxon>Bacteria</taxon>
        <taxon>Pseudomonadati</taxon>
        <taxon>Bacteroidota</taxon>
        <taxon>Bacteroidia</taxon>
        <taxon>Bacteroidales</taxon>
        <taxon>Prevotellaceae</taxon>
        <taxon>Segatella</taxon>
    </lineage>
</organism>
<evidence type="ECO:0000313" key="6">
    <source>
        <dbReference type="EMBL" id="SUB79393.1"/>
    </source>
</evidence>
<dbReference type="InterPro" id="IPR037147">
    <property type="entry name" value="Ribosomal_bL28_sf"/>
</dbReference>
<protein>
    <recommendedName>
        <fullName evidence="4 5">Large ribosomal subunit protein bL28</fullName>
    </recommendedName>
</protein>
<dbReference type="InterPro" id="IPR001383">
    <property type="entry name" value="Ribosomal_bL28_bact-type"/>
</dbReference>
<evidence type="ECO:0000256" key="4">
    <source>
        <dbReference type="ARBA" id="ARBA00035174"/>
    </source>
</evidence>
<dbReference type="EMBL" id="UGTJ01000001">
    <property type="protein sequence ID" value="SUB79393.1"/>
    <property type="molecule type" value="Genomic_DNA"/>
</dbReference>
<dbReference type="SUPFAM" id="SSF143800">
    <property type="entry name" value="L28p-like"/>
    <property type="match status" value="1"/>
</dbReference>
<dbReference type="HAMAP" id="MF_00373">
    <property type="entry name" value="Ribosomal_bL28"/>
    <property type="match status" value="1"/>
</dbReference>
<evidence type="ECO:0000256" key="3">
    <source>
        <dbReference type="ARBA" id="ARBA00023274"/>
    </source>
</evidence>
<evidence type="ECO:0000313" key="7">
    <source>
        <dbReference type="Proteomes" id="UP000255283"/>
    </source>
</evidence>
<dbReference type="PANTHER" id="PTHR13528:SF2">
    <property type="entry name" value="LARGE RIBOSOMAL SUBUNIT PROTEIN BL28M"/>
    <property type="match status" value="1"/>
</dbReference>
<reference evidence="6 7" key="1">
    <citation type="submission" date="2018-06" db="EMBL/GenBank/DDBJ databases">
        <authorList>
            <consortium name="Pathogen Informatics"/>
            <person name="Doyle S."/>
        </authorList>
    </citation>
    <scope>NUCLEOTIDE SEQUENCE [LARGE SCALE GENOMIC DNA]</scope>
    <source>
        <strain evidence="6 7">NCTC13063</strain>
    </source>
</reference>
<dbReference type="GO" id="GO:1990904">
    <property type="term" value="C:ribonucleoprotein complex"/>
    <property type="evidence" value="ECO:0007669"/>
    <property type="project" value="UniProtKB-KW"/>
</dbReference>
<dbReference type="InterPro" id="IPR034704">
    <property type="entry name" value="Ribosomal_bL28/bL31-like_sf"/>
</dbReference>
<dbReference type="GO" id="GO:0006412">
    <property type="term" value="P:translation"/>
    <property type="evidence" value="ECO:0007669"/>
    <property type="project" value="UniProtKB-UniRule"/>
</dbReference>
<dbReference type="PANTHER" id="PTHR13528">
    <property type="entry name" value="39S RIBOSOMAL PROTEIN L28, MITOCHONDRIAL"/>
    <property type="match status" value="1"/>
</dbReference>
<dbReference type="NCBIfam" id="TIGR00009">
    <property type="entry name" value="L28"/>
    <property type="match status" value="1"/>
</dbReference>
<dbReference type="GO" id="GO:0003735">
    <property type="term" value="F:structural constituent of ribosome"/>
    <property type="evidence" value="ECO:0007669"/>
    <property type="project" value="InterPro"/>
</dbReference>
<dbReference type="RefSeq" id="WP_004340642.1">
    <property type="nucleotide sequence ID" value="NZ_CAURJP010000001.1"/>
</dbReference>
<sequence length="94" mass="10352">MSKVCQITGKKAQIGCNVSHSKHRTKRSFDVNLFSKKFFWVEENCWITLKISAAGLRLINKIGLDAAIKQAVAKGYLSEIKVIAEANSAKVAEA</sequence>
<dbReference type="Proteomes" id="UP000255283">
    <property type="component" value="Unassembled WGS sequence"/>
</dbReference>
<name>A0AAQ1ZHX2_9BACT</name>
<keyword evidence="2 5" id="KW-0689">Ribosomal protein</keyword>
<evidence type="ECO:0000256" key="2">
    <source>
        <dbReference type="ARBA" id="ARBA00022980"/>
    </source>
</evidence>
<dbReference type="Gene3D" id="2.30.170.40">
    <property type="entry name" value="Ribosomal protein L28/L24"/>
    <property type="match status" value="1"/>
</dbReference>
<dbReference type="InterPro" id="IPR026569">
    <property type="entry name" value="Ribosomal_bL28"/>
</dbReference>
<evidence type="ECO:0000256" key="5">
    <source>
        <dbReference type="HAMAP-Rule" id="MF_00373"/>
    </source>
</evidence>
<proteinExistence type="inferred from homology"/>